<reference evidence="1" key="1">
    <citation type="journal article" date="2020" name="mSystems">
        <title>Genome- and Community-Level Interaction Insights into Carbon Utilization and Element Cycling Functions of Hydrothermarchaeota in Hydrothermal Sediment.</title>
        <authorList>
            <person name="Zhou Z."/>
            <person name="Liu Y."/>
            <person name="Xu W."/>
            <person name="Pan J."/>
            <person name="Luo Z.H."/>
            <person name="Li M."/>
        </authorList>
    </citation>
    <scope>NUCLEOTIDE SEQUENCE [LARGE SCALE GENOMIC DNA]</scope>
    <source>
        <strain evidence="1">SpSt-381</strain>
    </source>
</reference>
<dbReference type="AlphaFoldDB" id="A0A832I2X2"/>
<evidence type="ECO:0000313" key="1">
    <source>
        <dbReference type="EMBL" id="HGZ42731.1"/>
    </source>
</evidence>
<comment type="caution">
    <text evidence="1">The sequence shown here is derived from an EMBL/GenBank/DDBJ whole genome shotgun (WGS) entry which is preliminary data.</text>
</comment>
<sequence length="1085" mass="118611">MALDFSDLVPKKQAKKLNGLVSFLNRSAHIPKKVLDFLPKLGEGLVRTAATLPTTAFSRNPSAKLPAAKNFVREPFREGGKSLPERAIELQVQGEQTLPEILKPIARALGPVTAAGAQLAAGFGDPLNLALGYGAMLRSPNVSVAEAVLGSNRRPTVQTEGKAIVSPTVLRSYQTQAADQIQRDAPEVAALVRKVSLRGVRSVPEAESVLLAALPENAPATARTAISNWARSNMQVLDFGNVMLPAERGEGIARVAERIPTGQAPKASPFTLLRMRDFVASKLPSSLRESVSRVSMRGARTVDEAERRLLASLPEETTEGVRALITEAAQQALREAPPQTAMAPAAPDPLVRLADVFGPPAPVPVFDEPAFRASLEPRLPTPSEAKARFRADQRGFRQAMEDYNLRSSNEQPYGPIPAGTTPRPTPPKAPAFKNVLPPGKKPIIPEPPGSSPFPLEELRTAPVRDRSPFAYQRETLDRNIEDTFGAAAPRVRDYLSEPLKRDLTSATELASRVRQELENIFRGVRIRRGSKEDFLAADFIEGKVTLEELGKVLTKNRVQAIQTAADAGRLVYKELLRRINGVLKAYGYKPVAERQNYVTHTRQMGAFLDRLGSFLSGGRDTLPTEISAMNVDTKPGRQFFAFGKRRKYGSTHEGLITALDKYIDPAVRQIHLTPTIQRFRAFQRALVKLLPEQDSTRLSNFHAYLEQLTNMLAGKQNIIDRPIEKVFGRKFLRVFDGLRRRTGANLVGGSVSAALTNYIPLTQSLATTSKPAAVRALFEALAVPFKDPAVIDGIKSAFLTRRFPKVAIAPKLTTRAKDAVSWLFRVVDQFTANTVVGGKYYEGLRNGLSKADAMKAADDYAARLLADRSFGQQPLFFNSKTLGALTQFQVEVNNQLSFILKDVPRTLKLNRRQVASALTQVALYSYLFNEFYERTVGRRPALDPVHAVVNLVGRVGEGADATELLDPTDQNTPVGEIVAALPFTSIAAGGRIPIGGSLPNLIGILSGDATLTQELQKPLFALLPPTGGAQARKTIKGLQAFNQGYSETPSGRLRFFIDEGPLNAIRSALFGEYATPQAREYFRNR</sequence>
<proteinExistence type="predicted"/>
<name>A0A832I2X2_UNCEI</name>
<gene>
    <name evidence="1" type="ORF">ENR23_04765</name>
</gene>
<organism evidence="1">
    <name type="scientific">Eiseniibacteriota bacterium</name>
    <dbReference type="NCBI Taxonomy" id="2212470"/>
    <lineage>
        <taxon>Bacteria</taxon>
        <taxon>Candidatus Eiseniibacteriota</taxon>
    </lineage>
</organism>
<evidence type="ECO:0008006" key="2">
    <source>
        <dbReference type="Google" id="ProtNLM"/>
    </source>
</evidence>
<dbReference type="EMBL" id="DSQF01000012">
    <property type="protein sequence ID" value="HGZ42731.1"/>
    <property type="molecule type" value="Genomic_DNA"/>
</dbReference>
<accession>A0A832I2X2</accession>
<protein>
    <recommendedName>
        <fullName evidence="2">Large polyvalent protein associated domain-containing protein</fullName>
    </recommendedName>
</protein>